<evidence type="ECO:0000313" key="1">
    <source>
        <dbReference type="EMBL" id="MDR7073554.1"/>
    </source>
</evidence>
<dbReference type="EMBL" id="JAVDWA010000004">
    <property type="protein sequence ID" value="MDR7073554.1"/>
    <property type="molecule type" value="Genomic_DNA"/>
</dbReference>
<keyword evidence="2" id="KW-1185">Reference proteome</keyword>
<dbReference type="RefSeq" id="WP_310259081.1">
    <property type="nucleotide sequence ID" value="NZ_JAVDWA010000004.1"/>
</dbReference>
<evidence type="ECO:0008006" key="3">
    <source>
        <dbReference type="Google" id="ProtNLM"/>
    </source>
</evidence>
<gene>
    <name evidence="1" type="ORF">J2X07_002541</name>
</gene>
<reference evidence="1 2" key="1">
    <citation type="submission" date="2023-07" db="EMBL/GenBank/DDBJ databases">
        <title>Sorghum-associated microbial communities from plants grown in Nebraska, USA.</title>
        <authorList>
            <person name="Schachtman D."/>
        </authorList>
    </citation>
    <scope>NUCLEOTIDE SEQUENCE [LARGE SCALE GENOMIC DNA]</scope>
    <source>
        <strain evidence="1 2">BE211</strain>
    </source>
</reference>
<proteinExistence type="predicted"/>
<organism evidence="1 2">
    <name type="scientific">Fictibacillus barbaricus</name>
    <dbReference type="NCBI Taxonomy" id="182136"/>
    <lineage>
        <taxon>Bacteria</taxon>
        <taxon>Bacillati</taxon>
        <taxon>Bacillota</taxon>
        <taxon>Bacilli</taxon>
        <taxon>Bacillales</taxon>
        <taxon>Fictibacillaceae</taxon>
        <taxon>Fictibacillus</taxon>
    </lineage>
</organism>
<name>A0ABU1U247_9BACL</name>
<dbReference type="Proteomes" id="UP001258181">
    <property type="component" value="Unassembled WGS sequence"/>
</dbReference>
<sequence>MESKQSIIERVLGINGYGKATKNLKLIQFEWNKKDGYDVRPYQRKPRRGYVIMEEQIIQLGKKIVPGQLAQAVKRAIKIAKL</sequence>
<protein>
    <recommendedName>
        <fullName evidence="3">Transcriptional coactivator p15 (PC4) C-terminal domain-containing protein</fullName>
    </recommendedName>
</protein>
<comment type="caution">
    <text evidence="1">The sequence shown here is derived from an EMBL/GenBank/DDBJ whole genome shotgun (WGS) entry which is preliminary data.</text>
</comment>
<accession>A0ABU1U247</accession>
<evidence type="ECO:0000313" key="2">
    <source>
        <dbReference type="Proteomes" id="UP001258181"/>
    </source>
</evidence>